<gene>
    <name evidence="3" type="primary">LOC106511904</name>
</gene>
<feature type="non-terminal residue" evidence="3">
    <location>
        <position position="254"/>
    </location>
</feature>
<dbReference type="STRING" id="52670.A0A2I4AKS3"/>
<dbReference type="Proteomes" id="UP000192220">
    <property type="component" value="Unplaced"/>
</dbReference>
<sequence length="254" mass="27627">MNSRVPPGGCRPQQQLITFLSVSIRCVTTPPPTTLHSICTVTGHSVIDFSSHLDFVKDLCEYLLLKIESLSVKASFLERRTDVSFLDSVWLTVNTVNMNLEQGGRVVVNGALMDLSSSPLMVGDGVTVSKDHHGVTVVVQDLQITVFFDGYTAHILVEGSTGSSLEGLCKDSSSEARLPGCSSSSCVPLHNYTDDMICPNNTKSCDYLKEPPFTSCDIDRQPYLEACTDLLSRYPAVDGLKCQFLTAYAKACSL</sequence>
<feature type="domain" description="VWF/SSPO/Zonadhesin-like cysteine-rich" evidence="1">
    <location>
        <begin position="205"/>
        <end position="253"/>
    </location>
</feature>
<dbReference type="InParanoid" id="A0A2I4AKS3"/>
<accession>A0A2I4AKS3</accession>
<organism evidence="2 3">
    <name type="scientific">Austrofundulus limnaeus</name>
    <name type="common">Annual killifish</name>
    <dbReference type="NCBI Taxonomy" id="52670"/>
    <lineage>
        <taxon>Eukaryota</taxon>
        <taxon>Metazoa</taxon>
        <taxon>Chordata</taxon>
        <taxon>Craniata</taxon>
        <taxon>Vertebrata</taxon>
        <taxon>Euteleostomi</taxon>
        <taxon>Actinopterygii</taxon>
        <taxon>Neopterygii</taxon>
        <taxon>Teleostei</taxon>
        <taxon>Neoteleostei</taxon>
        <taxon>Acanthomorphata</taxon>
        <taxon>Ovalentaria</taxon>
        <taxon>Atherinomorphae</taxon>
        <taxon>Cyprinodontiformes</taxon>
        <taxon>Rivulidae</taxon>
        <taxon>Austrofundulus</taxon>
    </lineage>
</organism>
<dbReference type="AlphaFoldDB" id="A0A2I4AKS3"/>
<name>A0A2I4AKS3_AUSLI</name>
<dbReference type="GeneID" id="106511904"/>
<dbReference type="OrthoDB" id="8746741at2759"/>
<proteinExistence type="predicted"/>
<reference evidence="3" key="1">
    <citation type="submission" date="2025-08" db="UniProtKB">
        <authorList>
            <consortium name="RefSeq"/>
        </authorList>
    </citation>
    <scope>IDENTIFICATION</scope>
    <source>
        <strain evidence="3">Quisiro</strain>
    </source>
</reference>
<dbReference type="KEGG" id="alim:106511904"/>
<protein>
    <submittedName>
        <fullName evidence="3">Uncharacterized protein LOC106511904</fullName>
    </submittedName>
</protein>
<evidence type="ECO:0000313" key="2">
    <source>
        <dbReference type="Proteomes" id="UP000192220"/>
    </source>
</evidence>
<dbReference type="Pfam" id="PF08742">
    <property type="entry name" value="C8"/>
    <property type="match status" value="1"/>
</dbReference>
<dbReference type="InterPro" id="IPR014853">
    <property type="entry name" value="VWF/SSPO/ZAN-like_Cys-rich_dom"/>
</dbReference>
<evidence type="ECO:0000259" key="1">
    <source>
        <dbReference type="Pfam" id="PF08742"/>
    </source>
</evidence>
<dbReference type="RefSeq" id="XP_013856082.1">
    <property type="nucleotide sequence ID" value="XM_014000628.1"/>
</dbReference>
<keyword evidence="2" id="KW-1185">Reference proteome</keyword>
<evidence type="ECO:0000313" key="3">
    <source>
        <dbReference type="RefSeq" id="XP_013856082.1"/>
    </source>
</evidence>